<dbReference type="PANTHER" id="PTHR28535:SF1">
    <property type="entry name" value="PROTEIN ZGRF1"/>
    <property type="match status" value="1"/>
</dbReference>
<feature type="region of interest" description="Disordered" evidence="1">
    <location>
        <begin position="442"/>
        <end position="522"/>
    </location>
</feature>
<dbReference type="InterPro" id="IPR052800">
    <property type="entry name" value="DNA_Repair_Helicase_ZGRF1"/>
</dbReference>
<dbReference type="Pfam" id="PF10382">
    <property type="entry name" value="ZGRF1-like_N"/>
    <property type="match status" value="3"/>
</dbReference>
<dbReference type="Proteomes" id="UP000796880">
    <property type="component" value="Unassembled WGS sequence"/>
</dbReference>
<feature type="domain" description="5'-3' DNA helicase ZGRF1-like N-terminal" evidence="2">
    <location>
        <begin position="140"/>
        <end position="214"/>
    </location>
</feature>
<proteinExistence type="predicted"/>
<dbReference type="InterPro" id="IPR018838">
    <property type="entry name" value="ZGRF1-like_N"/>
</dbReference>
<organism evidence="3 4">
    <name type="scientific">Rhamnella rubrinervis</name>
    <dbReference type="NCBI Taxonomy" id="2594499"/>
    <lineage>
        <taxon>Eukaryota</taxon>
        <taxon>Viridiplantae</taxon>
        <taxon>Streptophyta</taxon>
        <taxon>Embryophyta</taxon>
        <taxon>Tracheophyta</taxon>
        <taxon>Spermatophyta</taxon>
        <taxon>Magnoliopsida</taxon>
        <taxon>eudicotyledons</taxon>
        <taxon>Gunneridae</taxon>
        <taxon>Pentapetalae</taxon>
        <taxon>rosids</taxon>
        <taxon>fabids</taxon>
        <taxon>Rosales</taxon>
        <taxon>Rhamnaceae</taxon>
        <taxon>rhamnoid group</taxon>
        <taxon>Rhamneae</taxon>
        <taxon>Rhamnella</taxon>
    </lineage>
</organism>
<comment type="caution">
    <text evidence="3">The sequence shown here is derived from an EMBL/GenBank/DDBJ whole genome shotgun (WGS) entry which is preliminary data.</text>
</comment>
<feature type="domain" description="5'-3' DNA helicase ZGRF1-like N-terminal" evidence="2">
    <location>
        <begin position="5"/>
        <end position="76"/>
    </location>
</feature>
<feature type="region of interest" description="Disordered" evidence="1">
    <location>
        <begin position="545"/>
        <end position="569"/>
    </location>
</feature>
<dbReference type="OrthoDB" id="6513042at2759"/>
<dbReference type="GO" id="GO:0006302">
    <property type="term" value="P:double-strand break repair"/>
    <property type="evidence" value="ECO:0007669"/>
    <property type="project" value="TreeGrafter"/>
</dbReference>
<name>A0A8K0HB90_9ROSA</name>
<feature type="compositionally biased region" description="Polar residues" evidence="1">
    <location>
        <begin position="443"/>
        <end position="458"/>
    </location>
</feature>
<dbReference type="EMBL" id="VOIH02000004">
    <property type="protein sequence ID" value="KAF3448740.1"/>
    <property type="molecule type" value="Genomic_DNA"/>
</dbReference>
<feature type="domain" description="5'-3' DNA helicase ZGRF1-like N-terminal" evidence="2">
    <location>
        <begin position="274"/>
        <end position="347"/>
    </location>
</feature>
<sequence>MGDLKRWSVTYTKHMKQKRKVYQDGFLEHCTSTNKLMLYDDSEKLLECRLLKKDEVVSCGETLTFSSHLIDVNFLEGDHKPPSASTFLGRESKIVEKNKSRPILSPSQKIIRDFKKREARKFTTTPIATSCDAIKSSTREWEVLYTTQVTQKAKKFHDGFLQLAIQGSFGRQILLFDSNRNLLDSRFLKKDEVIESEEAITFDAHLVEIGEPKGDHKILTESNCNVTKEAGNMHGEHSHAHVNKAVGKGFIKNEFHKVGSSHSSKNTTESCPTEWNVLYTTQLTQKAKKYHDGFLHLANCGFRGRQAMLYDPTRKLLESRFLKKEEIIKSGESFAFGTHLVDIGEPEVTNKPPVDLNVQGKSCNIFPITGEKHRQPEFLALNKGKPHNNYCLGKDADSNFIFPDVDKIKTSKLVSRDKPLRDVNQILSILQKSRVHISMAEGYSNNSMTKPASPSKEPSVSDDMENFPENDQPQRSALTHHEPNEIADTTESRETMEIMRTPDLSSSKVASTGSDSPFDMGADTGNSYQLYSDNMEADARKRDEAYGSNIPTSPALASYGPNDDDDRKSSVELTCAREIIEGPSFDLGF</sequence>
<accession>A0A8K0HB90</accession>
<gene>
    <name evidence="3" type="ORF">FNV43_RR09453</name>
</gene>
<dbReference type="GO" id="GO:0035861">
    <property type="term" value="C:site of double-strand break"/>
    <property type="evidence" value="ECO:0007669"/>
    <property type="project" value="TreeGrafter"/>
</dbReference>
<dbReference type="PANTHER" id="PTHR28535">
    <property type="entry name" value="ZINC FINGER GRF-TYPE CONTAINING 1"/>
    <property type="match status" value="1"/>
</dbReference>
<protein>
    <recommendedName>
        <fullName evidence="2">5'-3' DNA helicase ZGRF1-like N-terminal domain-containing protein</fullName>
    </recommendedName>
</protein>
<dbReference type="GO" id="GO:0005634">
    <property type="term" value="C:nucleus"/>
    <property type="evidence" value="ECO:0007669"/>
    <property type="project" value="TreeGrafter"/>
</dbReference>
<feature type="compositionally biased region" description="Polar residues" evidence="1">
    <location>
        <begin position="503"/>
        <end position="515"/>
    </location>
</feature>
<evidence type="ECO:0000259" key="2">
    <source>
        <dbReference type="Pfam" id="PF10382"/>
    </source>
</evidence>
<evidence type="ECO:0000313" key="4">
    <source>
        <dbReference type="Proteomes" id="UP000796880"/>
    </source>
</evidence>
<evidence type="ECO:0000313" key="3">
    <source>
        <dbReference type="EMBL" id="KAF3448740.1"/>
    </source>
</evidence>
<dbReference type="AlphaFoldDB" id="A0A8K0HB90"/>
<feature type="compositionally biased region" description="Basic and acidic residues" evidence="1">
    <location>
        <begin position="479"/>
        <end position="497"/>
    </location>
</feature>
<reference evidence="3" key="1">
    <citation type="submission" date="2020-03" db="EMBL/GenBank/DDBJ databases">
        <title>A high-quality chromosome-level genome assembly of a woody plant with both climbing and erect habits, Rhamnella rubrinervis.</title>
        <authorList>
            <person name="Lu Z."/>
            <person name="Yang Y."/>
            <person name="Zhu X."/>
            <person name="Sun Y."/>
        </authorList>
    </citation>
    <scope>NUCLEOTIDE SEQUENCE</scope>
    <source>
        <strain evidence="3">BYM</strain>
        <tissue evidence="3">Leaf</tissue>
    </source>
</reference>
<keyword evidence="4" id="KW-1185">Reference proteome</keyword>
<evidence type="ECO:0000256" key="1">
    <source>
        <dbReference type="SAM" id="MobiDB-lite"/>
    </source>
</evidence>